<dbReference type="PROSITE" id="PS51627">
    <property type="entry name" value="SAM_MT_TRM11"/>
    <property type="match status" value="1"/>
</dbReference>
<dbReference type="EC" id="2.1.1.214" evidence="9"/>
<sequence>MEYLIRFVQAHESFRRPEIEALSTLEQLPCEIVSYAETSPFCVVRFPASGPQHGTGGSLPVVEDVSFESLEARIKNFESRSVLSKCIYEIWGQGRDYEELHVDVKRKSHHLWGRFRHVSFKFSVDSYCSTRDVDQQRQIIDSFKYLDFRGKIKMKNPEAEFTILEEWLPWISPSPVQEQTSTCDAAIDKVAGTSLRRVFLARKIGDSRRWLREKHDLKKRPYISTTSMDAELALLTATMALASPGKLFLDPFVGTGGFMVAAAELGAVVLGSDIDGRSFRGKGSGLIQGVGANFQKYGLTHLFEDCLTSDLTNTPFRCATATSSRSSDGRWLDGIVCDPPYGVREGLKVLGVKLRQSRMEAAEINGDGSSLAESSKPLTELLVNGVPAHTLPGYVAPKKPYSFARMLGDILDFAARTLVDGGRIAFWMPTANENEFGDEEATIPTHPHLELKHECIQRFNKWSRKLLVYERMPGILDLEVHIDGFAGREGKSTASAGRTADELNPFRRRYFQSFGADRTAS</sequence>
<accession>A0A0D2FGA8</accession>
<dbReference type="InterPro" id="IPR002052">
    <property type="entry name" value="DNA_methylase_N6_adenine_CS"/>
</dbReference>
<feature type="domain" description="tRNA (guanine(10)-N(2))-methyltransferase TRMT11 N-terminal" evidence="12">
    <location>
        <begin position="1"/>
        <end position="48"/>
    </location>
</feature>
<keyword evidence="4 10" id="KW-0489">Methyltransferase</keyword>
<evidence type="ECO:0000256" key="1">
    <source>
        <dbReference type="ARBA" id="ARBA00004496"/>
    </source>
</evidence>
<dbReference type="PROSITE" id="PS00092">
    <property type="entry name" value="N6_MTASE"/>
    <property type="match status" value="1"/>
</dbReference>
<evidence type="ECO:0000313" key="14">
    <source>
        <dbReference type="Proteomes" id="UP000053029"/>
    </source>
</evidence>
<evidence type="ECO:0000256" key="7">
    <source>
        <dbReference type="ARBA" id="ARBA00022694"/>
    </source>
</evidence>
<dbReference type="Gene3D" id="3.40.50.150">
    <property type="entry name" value="Vaccinia Virus protein VP39"/>
    <property type="match status" value="1"/>
</dbReference>
<dbReference type="SUPFAM" id="SSF53335">
    <property type="entry name" value="S-adenosyl-L-methionine-dependent methyltransferases"/>
    <property type="match status" value="1"/>
</dbReference>
<comment type="similarity">
    <text evidence="10">Belongs to the class I-like SAM-binding methyltransferase superfamily. TRM11 methyltransferase family.</text>
</comment>
<dbReference type="InterPro" id="IPR059073">
    <property type="entry name" value="TRMT11_N"/>
</dbReference>
<dbReference type="STRING" id="1442368.A0A0D2FGA8"/>
<feature type="domain" description="tRNA (guanine(10)-N(2))-methyltransferase TRMT11 N-terminal" evidence="12">
    <location>
        <begin position="74"/>
        <end position="168"/>
    </location>
</feature>
<dbReference type="PANTHER" id="PTHR13370:SF3">
    <property type="entry name" value="TRNA (GUANINE(10)-N2)-METHYLTRANSFERASE HOMOLOG"/>
    <property type="match status" value="1"/>
</dbReference>
<evidence type="ECO:0000256" key="2">
    <source>
        <dbReference type="ARBA" id="ARBA00022490"/>
    </source>
</evidence>
<dbReference type="GO" id="GO:0160102">
    <property type="term" value="F:tRNA (guanine(10)-N2)-methyltransferase activity"/>
    <property type="evidence" value="ECO:0007669"/>
    <property type="project" value="UniProtKB-EC"/>
</dbReference>
<dbReference type="RefSeq" id="XP_013289555.1">
    <property type="nucleotide sequence ID" value="XM_013434101.1"/>
</dbReference>
<dbReference type="EMBL" id="KN846969">
    <property type="protein sequence ID" value="KIW85747.1"/>
    <property type="molecule type" value="Genomic_DNA"/>
</dbReference>
<evidence type="ECO:0000313" key="13">
    <source>
        <dbReference type="EMBL" id="KIW85747.1"/>
    </source>
</evidence>
<dbReference type="GO" id="GO:0043527">
    <property type="term" value="C:tRNA methyltransferase complex"/>
    <property type="evidence" value="ECO:0007669"/>
    <property type="project" value="UniProtKB-ARBA"/>
</dbReference>
<dbReference type="Proteomes" id="UP000053029">
    <property type="component" value="Unassembled WGS sequence"/>
</dbReference>
<reference evidence="13 14" key="1">
    <citation type="submission" date="2015-01" db="EMBL/GenBank/DDBJ databases">
        <title>The Genome Sequence of Fonsecaea pedrosoi CBS 271.37.</title>
        <authorList>
            <consortium name="The Broad Institute Genomics Platform"/>
            <person name="Cuomo C."/>
            <person name="de Hoog S."/>
            <person name="Gorbushina A."/>
            <person name="Stielow B."/>
            <person name="Teixiera M."/>
            <person name="Abouelleil A."/>
            <person name="Chapman S.B."/>
            <person name="Priest M."/>
            <person name="Young S.K."/>
            <person name="Wortman J."/>
            <person name="Nusbaum C."/>
            <person name="Birren B."/>
        </authorList>
    </citation>
    <scope>NUCLEOTIDE SEQUENCE [LARGE SCALE GENOMIC DNA]</scope>
    <source>
        <strain evidence="13 14">CBS 271.37</strain>
    </source>
</reference>
<keyword evidence="3 10" id="KW-0820">tRNA-binding</keyword>
<dbReference type="OrthoDB" id="296065at2759"/>
<dbReference type="Pfam" id="PF01170">
    <property type="entry name" value="UPF0020"/>
    <property type="match status" value="1"/>
</dbReference>
<evidence type="ECO:0000256" key="3">
    <source>
        <dbReference type="ARBA" id="ARBA00022555"/>
    </source>
</evidence>
<dbReference type="GO" id="GO:0032259">
    <property type="term" value="P:methylation"/>
    <property type="evidence" value="ECO:0007669"/>
    <property type="project" value="UniProtKB-UniRule"/>
</dbReference>
<keyword evidence="6 10" id="KW-0949">S-adenosyl-L-methionine</keyword>
<keyword evidence="2" id="KW-0963">Cytoplasm</keyword>
<dbReference type="Pfam" id="PF25904">
    <property type="entry name" value="Tmrp11_N"/>
    <property type="match status" value="2"/>
</dbReference>
<gene>
    <name evidence="13" type="ORF">Z517_01139</name>
</gene>
<dbReference type="PIRSF" id="PIRSF017259">
    <property type="entry name" value="tRNA_mtfrase_TRM11"/>
    <property type="match status" value="1"/>
</dbReference>
<evidence type="ECO:0000256" key="4">
    <source>
        <dbReference type="ARBA" id="ARBA00022603"/>
    </source>
</evidence>
<keyword evidence="7 10" id="KW-0819">tRNA processing</keyword>
<evidence type="ECO:0000259" key="11">
    <source>
        <dbReference type="Pfam" id="PF01170"/>
    </source>
</evidence>
<keyword evidence="5 10" id="KW-0808">Transferase</keyword>
<evidence type="ECO:0000256" key="9">
    <source>
        <dbReference type="ARBA" id="ARBA00066937"/>
    </source>
</evidence>
<dbReference type="AlphaFoldDB" id="A0A0D2FGA8"/>
<name>A0A0D2FGA8_9EURO</name>
<comment type="subcellular location">
    <subcellularLocation>
        <location evidence="1">Cytoplasm</location>
    </subcellularLocation>
</comment>
<evidence type="ECO:0000259" key="12">
    <source>
        <dbReference type="Pfam" id="PF25904"/>
    </source>
</evidence>
<organism evidence="13 14">
    <name type="scientific">Fonsecaea pedrosoi CBS 271.37</name>
    <dbReference type="NCBI Taxonomy" id="1442368"/>
    <lineage>
        <taxon>Eukaryota</taxon>
        <taxon>Fungi</taxon>
        <taxon>Dikarya</taxon>
        <taxon>Ascomycota</taxon>
        <taxon>Pezizomycotina</taxon>
        <taxon>Eurotiomycetes</taxon>
        <taxon>Chaetothyriomycetidae</taxon>
        <taxon>Chaetothyriales</taxon>
        <taxon>Herpotrichiellaceae</taxon>
        <taxon>Fonsecaea</taxon>
    </lineage>
</organism>
<evidence type="ECO:0000256" key="6">
    <source>
        <dbReference type="ARBA" id="ARBA00022691"/>
    </source>
</evidence>
<evidence type="ECO:0000256" key="5">
    <source>
        <dbReference type="ARBA" id="ARBA00022679"/>
    </source>
</evidence>
<dbReference type="InterPro" id="IPR016691">
    <property type="entry name" value="TRMT11"/>
</dbReference>
<keyword evidence="14" id="KW-1185">Reference proteome</keyword>
<dbReference type="HOGENOM" id="CLU_029646_3_0_1"/>
<dbReference type="GeneID" id="25300629"/>
<dbReference type="PANTHER" id="PTHR13370">
    <property type="entry name" value="RNA METHYLASE-RELATED"/>
    <property type="match status" value="1"/>
</dbReference>
<dbReference type="GO" id="GO:0005737">
    <property type="term" value="C:cytoplasm"/>
    <property type="evidence" value="ECO:0007669"/>
    <property type="project" value="UniProtKB-SubCell"/>
</dbReference>
<dbReference type="InterPro" id="IPR000241">
    <property type="entry name" value="RlmKL-like_Mtase"/>
</dbReference>
<feature type="domain" description="Ribosomal RNA large subunit methyltransferase K/L-like methyltransferase" evidence="11">
    <location>
        <begin position="219"/>
        <end position="364"/>
    </location>
</feature>
<dbReference type="GO" id="GO:0000049">
    <property type="term" value="F:tRNA binding"/>
    <property type="evidence" value="ECO:0007669"/>
    <property type="project" value="UniProtKB-UniRule"/>
</dbReference>
<proteinExistence type="inferred from homology"/>
<protein>
    <recommendedName>
        <fullName evidence="9">tRNA (guanine(10)-N(2))-methyltransferase</fullName>
        <ecNumber evidence="9">2.1.1.214</ecNumber>
    </recommendedName>
</protein>
<dbReference type="GO" id="GO:0008033">
    <property type="term" value="P:tRNA processing"/>
    <property type="evidence" value="ECO:0007669"/>
    <property type="project" value="UniProtKB-UniRule"/>
</dbReference>
<evidence type="ECO:0000256" key="10">
    <source>
        <dbReference type="PROSITE-ProRule" id="PRU00959"/>
    </source>
</evidence>
<evidence type="ECO:0000256" key="8">
    <source>
        <dbReference type="ARBA" id="ARBA00022884"/>
    </source>
</evidence>
<keyword evidence="8 10" id="KW-0694">RNA-binding</keyword>
<dbReference type="InterPro" id="IPR029063">
    <property type="entry name" value="SAM-dependent_MTases_sf"/>
</dbReference>
<dbReference type="VEuPathDB" id="FungiDB:Z517_01139"/>